<dbReference type="EMBL" id="CP000473">
    <property type="protein sequence ID" value="ABJ84116.1"/>
    <property type="molecule type" value="Genomic_DNA"/>
</dbReference>
<proteinExistence type="predicted"/>
<dbReference type="Pfam" id="PF12543">
    <property type="entry name" value="DUF3738"/>
    <property type="match status" value="1"/>
</dbReference>
<dbReference type="OrthoDB" id="106463at2"/>
<protein>
    <recommendedName>
        <fullName evidence="2">Soil-associated protein, TIGR03435 family</fullName>
    </recommendedName>
</protein>
<dbReference type="InterPro" id="IPR017801">
    <property type="entry name" value="DUF3738"/>
</dbReference>
<organism evidence="1">
    <name type="scientific">Solibacter usitatus (strain Ellin6076)</name>
    <dbReference type="NCBI Taxonomy" id="234267"/>
    <lineage>
        <taxon>Bacteria</taxon>
        <taxon>Pseudomonadati</taxon>
        <taxon>Acidobacteriota</taxon>
        <taxon>Terriglobia</taxon>
        <taxon>Bryobacterales</taxon>
        <taxon>Solibacteraceae</taxon>
        <taxon>Candidatus Solibacter</taxon>
    </lineage>
</organism>
<dbReference type="AlphaFoldDB" id="Q022I4"/>
<dbReference type="InParanoid" id="Q022I4"/>
<reference evidence="1" key="1">
    <citation type="submission" date="2006-10" db="EMBL/GenBank/DDBJ databases">
        <title>Complete sequence of Solibacter usitatus Ellin6076.</title>
        <authorList>
            <consortium name="US DOE Joint Genome Institute"/>
            <person name="Copeland A."/>
            <person name="Lucas S."/>
            <person name="Lapidus A."/>
            <person name="Barry K."/>
            <person name="Detter J.C."/>
            <person name="Glavina del Rio T."/>
            <person name="Hammon N."/>
            <person name="Israni S."/>
            <person name="Dalin E."/>
            <person name="Tice H."/>
            <person name="Pitluck S."/>
            <person name="Thompson L.S."/>
            <person name="Brettin T."/>
            <person name="Bruce D."/>
            <person name="Han C."/>
            <person name="Tapia R."/>
            <person name="Gilna P."/>
            <person name="Schmutz J."/>
            <person name="Larimer F."/>
            <person name="Land M."/>
            <person name="Hauser L."/>
            <person name="Kyrpides N."/>
            <person name="Mikhailova N."/>
            <person name="Janssen P.H."/>
            <person name="Kuske C.R."/>
            <person name="Richardson P."/>
        </authorList>
    </citation>
    <scope>NUCLEOTIDE SEQUENCE</scope>
    <source>
        <strain evidence="1">Ellin6076</strain>
    </source>
</reference>
<dbReference type="KEGG" id="sus:Acid_3138"/>
<dbReference type="NCBIfam" id="TIGR03435">
    <property type="entry name" value="Soli_TIGR03435"/>
    <property type="match status" value="1"/>
</dbReference>
<accession>Q022I4</accession>
<dbReference type="HOGENOM" id="CLU_688732_0_0_0"/>
<gene>
    <name evidence="1" type="ordered locus">Acid_3138</name>
</gene>
<name>Q022I4_SOLUE</name>
<evidence type="ECO:0000313" key="1">
    <source>
        <dbReference type="EMBL" id="ABJ84116.1"/>
    </source>
</evidence>
<evidence type="ECO:0008006" key="2">
    <source>
        <dbReference type="Google" id="ProtNLM"/>
    </source>
</evidence>
<sequence length="343" mass="37610" precursor="true">MKIWVPLFFMAVAAMGQEGSVTGKWSGIFLDVPVYITLKQNGSKLAGIGGPTEKQQLLEFRDGSVEGDHILFAAGTYHFDLRLAGDIMRGEVTYDGQVNKIYLKRVPDRSGTASLAFEVVSVEHSPAVPPGSGVNSSMKLDPGRLTCTNVSLKKLILNMYDVKDYQVSGPAWMDTELFDIVATMPRDTTGEEVIAMAKTLLADRFHLAIHKETKEVPVYGLVVGKNGMKLKEVEFGRGETSTRPGKYTAKMTPMTNFTNFLSRQMDRPVIDMTGLKGFYSFELEWTPEESAVPKPLEGGAAVDSAVGPSLMSALQQLGLKLEPRRAPVETLVIDRADRTPTEN</sequence>
<dbReference type="eggNOG" id="COG4219">
    <property type="taxonomic scope" value="Bacteria"/>
</dbReference>